<evidence type="ECO:0000256" key="1">
    <source>
        <dbReference type="ARBA" id="ARBA00000971"/>
    </source>
</evidence>
<keyword evidence="3 5" id="KW-0697">Rotamase</keyword>
<comment type="similarity">
    <text evidence="2 6">Belongs to the FKBP-type PPIase family.</text>
</comment>
<protein>
    <recommendedName>
        <fullName evidence="6">Peptidyl-prolyl cis-trans isomerase</fullName>
        <ecNumber evidence="6">5.2.1.8</ecNumber>
    </recommendedName>
</protein>
<dbReference type="PANTHER" id="PTHR43811">
    <property type="entry name" value="FKBP-TYPE PEPTIDYL-PROLYL CIS-TRANS ISOMERASE FKPA"/>
    <property type="match status" value="1"/>
</dbReference>
<evidence type="ECO:0000313" key="8">
    <source>
        <dbReference type="EMBL" id="CDF79269.1"/>
    </source>
</evidence>
<evidence type="ECO:0000259" key="7">
    <source>
        <dbReference type="PROSITE" id="PS50059"/>
    </source>
</evidence>
<feature type="domain" description="PPIase FKBP-type" evidence="7">
    <location>
        <begin position="62"/>
        <end position="144"/>
    </location>
</feature>
<name>T2KMR5_FORAG</name>
<dbReference type="HOGENOM" id="CLU_082125_0_0_10"/>
<keyword evidence="4 5" id="KW-0413">Isomerase</keyword>
<gene>
    <name evidence="8" type="ORF">BN863_15570</name>
</gene>
<dbReference type="Gene3D" id="3.10.50.40">
    <property type="match status" value="2"/>
</dbReference>
<evidence type="ECO:0000256" key="4">
    <source>
        <dbReference type="ARBA" id="ARBA00023235"/>
    </source>
</evidence>
<evidence type="ECO:0000313" key="9">
    <source>
        <dbReference type="Proteomes" id="UP000016160"/>
    </source>
</evidence>
<dbReference type="EC" id="5.2.1.8" evidence="6"/>
<reference evidence="8 9" key="1">
    <citation type="journal article" date="2013" name="Appl. Environ. Microbiol.">
        <title>The genome of the alga-associated marine flavobacterium Formosa agariphila KMM 3901T reveals a broad potential for degradation of algal polysaccharides.</title>
        <authorList>
            <person name="Mann A.J."/>
            <person name="Hahnke R.L."/>
            <person name="Huang S."/>
            <person name="Werner J."/>
            <person name="Xing P."/>
            <person name="Barbeyron T."/>
            <person name="Huettel B."/>
            <person name="Stueber K."/>
            <person name="Reinhardt R."/>
            <person name="Harder J."/>
            <person name="Gloeckner F.O."/>
            <person name="Amann R.I."/>
            <person name="Teeling H."/>
        </authorList>
    </citation>
    <scope>NUCLEOTIDE SEQUENCE [LARGE SCALE GENOMIC DNA]</scope>
    <source>
        <strain evidence="9">DSM 15362 / KCTC 12365 / LMG 23005 / KMM 3901</strain>
    </source>
</reference>
<organism evidence="8 9">
    <name type="scientific">Formosa agariphila (strain DSM 15362 / KCTC 12365 / LMG 23005 / KMM 3901 / M-2Alg 35-1)</name>
    <dbReference type="NCBI Taxonomy" id="1347342"/>
    <lineage>
        <taxon>Bacteria</taxon>
        <taxon>Pseudomonadati</taxon>
        <taxon>Bacteroidota</taxon>
        <taxon>Flavobacteriia</taxon>
        <taxon>Flavobacteriales</taxon>
        <taxon>Flavobacteriaceae</taxon>
        <taxon>Formosa</taxon>
    </lineage>
</organism>
<accession>T2KMR5</accession>
<dbReference type="SUPFAM" id="SSF54534">
    <property type="entry name" value="FKBP-like"/>
    <property type="match status" value="2"/>
</dbReference>
<dbReference type="eggNOG" id="COG0545">
    <property type="taxonomic scope" value="Bacteria"/>
</dbReference>
<dbReference type="PATRIC" id="fig|1347342.6.peg.1565"/>
<comment type="catalytic activity">
    <reaction evidence="1 5 6">
        <text>[protein]-peptidylproline (omega=180) = [protein]-peptidylproline (omega=0)</text>
        <dbReference type="Rhea" id="RHEA:16237"/>
        <dbReference type="Rhea" id="RHEA-COMP:10747"/>
        <dbReference type="Rhea" id="RHEA-COMP:10748"/>
        <dbReference type="ChEBI" id="CHEBI:83833"/>
        <dbReference type="ChEBI" id="CHEBI:83834"/>
        <dbReference type="EC" id="5.2.1.8"/>
    </reaction>
</comment>
<evidence type="ECO:0000256" key="6">
    <source>
        <dbReference type="RuleBase" id="RU003915"/>
    </source>
</evidence>
<dbReference type="STRING" id="1347342.BN863_15570"/>
<dbReference type="InterPro" id="IPR001179">
    <property type="entry name" value="PPIase_FKBP_dom"/>
</dbReference>
<feature type="domain" description="PPIase FKBP-type" evidence="7">
    <location>
        <begin position="185"/>
        <end position="267"/>
    </location>
</feature>
<evidence type="ECO:0000256" key="5">
    <source>
        <dbReference type="PROSITE-ProRule" id="PRU00277"/>
    </source>
</evidence>
<proteinExistence type="inferred from homology"/>
<dbReference type="EMBL" id="HG315671">
    <property type="protein sequence ID" value="CDF79269.1"/>
    <property type="molecule type" value="Genomic_DNA"/>
</dbReference>
<sequence length="267" mass="28759">MALLVVFFVSCSSDDSIKDYSLENEQEIEAYIAANNLDAIGTGSGLYYVIDEVGSGAEITATSDITVTYVGMYTDGTVFETQDTPVSFNLQQVIPGWQEGLPYFNEGGSGQLIIPAHLAYGSNDYNGIPGGSVLVFDIEIVDYVAENEQEIVDYIEANNLNAQPTGSGLYYVIDEQGDGEKPTADSNVTVTYKGYFTDGEVFDESPSEISFYLNNVIEGWQEGIQLFNEGGSGTLLIPSHLGYGRYGASIIPGGSVLIFDVNLISVN</sequence>
<dbReference type="Proteomes" id="UP000016160">
    <property type="component" value="Chromosome"/>
</dbReference>
<evidence type="ECO:0000256" key="3">
    <source>
        <dbReference type="ARBA" id="ARBA00023110"/>
    </source>
</evidence>
<dbReference type="GO" id="GO:0003755">
    <property type="term" value="F:peptidyl-prolyl cis-trans isomerase activity"/>
    <property type="evidence" value="ECO:0007669"/>
    <property type="project" value="UniProtKB-UniRule"/>
</dbReference>
<keyword evidence="9" id="KW-1185">Reference proteome</keyword>
<dbReference type="PANTHER" id="PTHR43811:SF19">
    <property type="entry name" value="39 KDA FK506-BINDING NUCLEAR PROTEIN"/>
    <property type="match status" value="1"/>
</dbReference>
<dbReference type="Pfam" id="PF00254">
    <property type="entry name" value="FKBP_C"/>
    <property type="match status" value="2"/>
</dbReference>
<evidence type="ECO:0000256" key="2">
    <source>
        <dbReference type="ARBA" id="ARBA00006577"/>
    </source>
</evidence>
<dbReference type="InterPro" id="IPR046357">
    <property type="entry name" value="PPIase_dom_sf"/>
</dbReference>
<dbReference type="PROSITE" id="PS50059">
    <property type="entry name" value="FKBP_PPIASE"/>
    <property type="match status" value="2"/>
</dbReference>
<dbReference type="AlphaFoldDB" id="T2KMR5"/>